<proteinExistence type="predicted"/>
<dbReference type="SUPFAM" id="SSF48613">
    <property type="entry name" value="Heme oxygenase-like"/>
    <property type="match status" value="1"/>
</dbReference>
<dbReference type="EMBL" id="CABPSK010000003">
    <property type="protein sequence ID" value="VVE27073.1"/>
    <property type="molecule type" value="Genomic_DNA"/>
</dbReference>
<evidence type="ECO:0000313" key="2">
    <source>
        <dbReference type="Proteomes" id="UP000366945"/>
    </source>
</evidence>
<sequence>MSAVPVMPNSVPRPLDESRQLADANTNTHPHPHAETDRPGGAVWVIVSPHAEWSCAGDVVTVASHEVSCTLHGVTPEVPTWLERVRHGVLLASAPAPSGWLARLVDEGLVSVLPATQPDIVPAFGSICDTWMRGIFSTPFWARFLARESSDIQVLAFLAQLYHRAAGADVHNRIAVERCTDPVLRPMLLRQYREQRGQATMLAAGLLRCGAAARTFLDSGAFDATHALVDFIIEAAGDMPSYVGCCALCQAPAAARAVSEIEAQFEALSQRYPSAAEGFAAVCAHARHDASVCGGTPLLSLWVQEAGPPDAAARLRMLRGASGVAAAYRAMFDALYRLDEDM</sequence>
<dbReference type="AlphaFoldDB" id="A0A5E4WS54"/>
<name>A0A5E4WS54_9BURK</name>
<keyword evidence="2" id="KW-1185">Reference proteome</keyword>
<dbReference type="InterPro" id="IPR016084">
    <property type="entry name" value="Haem_Oase-like_multi-hlx"/>
</dbReference>
<gene>
    <name evidence="1" type="ORF">PPN31114_03450</name>
</gene>
<dbReference type="Gene3D" id="1.20.910.10">
    <property type="entry name" value="Heme oxygenase-like"/>
    <property type="match status" value="1"/>
</dbReference>
<accession>A0A5E4WS54</accession>
<reference evidence="1 2" key="1">
    <citation type="submission" date="2019-08" db="EMBL/GenBank/DDBJ databases">
        <authorList>
            <person name="Peeters C."/>
        </authorList>
    </citation>
    <scope>NUCLEOTIDE SEQUENCE [LARGE SCALE GENOMIC DNA]</scope>
    <source>
        <strain evidence="1 2">LMG 31114</strain>
    </source>
</reference>
<evidence type="ECO:0000313" key="1">
    <source>
        <dbReference type="EMBL" id="VVE27073.1"/>
    </source>
</evidence>
<organism evidence="1 2">
    <name type="scientific">Pandoraea pneumonica</name>
    <dbReference type="NCBI Taxonomy" id="2508299"/>
    <lineage>
        <taxon>Bacteria</taxon>
        <taxon>Pseudomonadati</taxon>
        <taxon>Pseudomonadota</taxon>
        <taxon>Betaproteobacteria</taxon>
        <taxon>Burkholderiales</taxon>
        <taxon>Burkholderiaceae</taxon>
        <taxon>Pandoraea</taxon>
    </lineage>
</organism>
<protein>
    <submittedName>
        <fullName evidence="1">Uncharacterized protein</fullName>
    </submittedName>
</protein>
<dbReference type="Proteomes" id="UP000366945">
    <property type="component" value="Unassembled WGS sequence"/>
</dbReference>